<dbReference type="SMART" id="SM00467">
    <property type="entry name" value="GS"/>
    <property type="match status" value="1"/>
</dbReference>
<evidence type="ECO:0000256" key="16">
    <source>
        <dbReference type="ARBA" id="ARBA00023136"/>
    </source>
</evidence>
<evidence type="ECO:0000256" key="5">
    <source>
        <dbReference type="ARBA" id="ARBA00012401"/>
    </source>
</evidence>
<dbReference type="InterPro" id="IPR003605">
    <property type="entry name" value="GS_dom"/>
</dbReference>
<evidence type="ECO:0000256" key="21">
    <source>
        <dbReference type="SAM" id="SignalP"/>
    </source>
</evidence>
<dbReference type="FunFam" id="1.10.510.10:FF:000018">
    <property type="entry name" value="Receptor protein serine/threonine kinase"/>
    <property type="match status" value="1"/>
</dbReference>
<dbReference type="PROSITE" id="PS00108">
    <property type="entry name" value="PROTEIN_KINASE_ST"/>
    <property type="match status" value="1"/>
</dbReference>
<evidence type="ECO:0000259" key="22">
    <source>
        <dbReference type="PROSITE" id="PS50011"/>
    </source>
</evidence>
<reference evidence="24" key="2">
    <citation type="journal article" date="2014" name="BMC Genomics">
        <title>A genomic perspective to assessing quality of mass-reared SIT flies used in Mediterranean fruit fly (Ceratitis capitata) eradication in California.</title>
        <authorList>
            <person name="Calla B."/>
            <person name="Hall B."/>
            <person name="Hou S."/>
            <person name="Geib S.M."/>
        </authorList>
    </citation>
    <scope>NUCLEOTIDE SEQUENCE</scope>
</reference>
<organism evidence="24">
    <name type="scientific">Ceratitis capitata</name>
    <name type="common">Mediterranean fruit fly</name>
    <name type="synonym">Tephritis capitata</name>
    <dbReference type="NCBI Taxonomy" id="7213"/>
    <lineage>
        <taxon>Eukaryota</taxon>
        <taxon>Metazoa</taxon>
        <taxon>Ecdysozoa</taxon>
        <taxon>Arthropoda</taxon>
        <taxon>Hexapoda</taxon>
        <taxon>Insecta</taxon>
        <taxon>Pterygota</taxon>
        <taxon>Neoptera</taxon>
        <taxon>Endopterygota</taxon>
        <taxon>Diptera</taxon>
        <taxon>Brachycera</taxon>
        <taxon>Muscomorpha</taxon>
        <taxon>Tephritoidea</taxon>
        <taxon>Tephritidae</taxon>
        <taxon>Ceratitis</taxon>
        <taxon>Ceratitis</taxon>
    </lineage>
</organism>
<keyword evidence="17 24" id="KW-0675">Receptor</keyword>
<dbReference type="GO" id="GO:0005524">
    <property type="term" value="F:ATP binding"/>
    <property type="evidence" value="ECO:0007669"/>
    <property type="project" value="UniProtKB-UniRule"/>
</dbReference>
<dbReference type="Gene3D" id="2.10.60.10">
    <property type="entry name" value="CD59"/>
    <property type="match status" value="1"/>
</dbReference>
<dbReference type="GO" id="GO:0046872">
    <property type="term" value="F:metal ion binding"/>
    <property type="evidence" value="ECO:0007669"/>
    <property type="project" value="UniProtKB-KW"/>
</dbReference>
<proteinExistence type="evidence at transcript level"/>
<feature type="binding site" evidence="18">
    <location>
        <position position="212"/>
    </location>
    <ligand>
        <name>ATP</name>
        <dbReference type="ChEBI" id="CHEBI:30616"/>
    </ligand>
</feature>
<evidence type="ECO:0000256" key="13">
    <source>
        <dbReference type="ARBA" id="ARBA00022840"/>
    </source>
</evidence>
<dbReference type="InterPro" id="IPR000333">
    <property type="entry name" value="TGFB_receptor"/>
</dbReference>
<evidence type="ECO:0000256" key="19">
    <source>
        <dbReference type="RuleBase" id="RU000304"/>
    </source>
</evidence>
<evidence type="ECO:0000313" key="24">
    <source>
        <dbReference type="EMBL" id="JAB88331.1"/>
    </source>
</evidence>
<dbReference type="InterPro" id="IPR000719">
    <property type="entry name" value="Prot_kinase_dom"/>
</dbReference>
<dbReference type="SMART" id="SM00220">
    <property type="entry name" value="S_TKc"/>
    <property type="match status" value="1"/>
</dbReference>
<evidence type="ECO:0000256" key="8">
    <source>
        <dbReference type="ARBA" id="ARBA00022692"/>
    </source>
</evidence>
<evidence type="ECO:0000256" key="4">
    <source>
        <dbReference type="ARBA" id="ARBA00009605"/>
    </source>
</evidence>
<dbReference type="InterPro" id="IPR008271">
    <property type="entry name" value="Ser/Thr_kinase_AS"/>
</dbReference>
<dbReference type="GO" id="GO:0005886">
    <property type="term" value="C:plasma membrane"/>
    <property type="evidence" value="ECO:0007669"/>
    <property type="project" value="TreeGrafter"/>
</dbReference>
<evidence type="ECO:0000259" key="23">
    <source>
        <dbReference type="PROSITE" id="PS51256"/>
    </source>
</evidence>
<keyword evidence="6 19" id="KW-0723">Serine/threonine-protein kinase</keyword>
<evidence type="ECO:0000256" key="15">
    <source>
        <dbReference type="ARBA" id="ARBA00022989"/>
    </source>
</evidence>
<evidence type="ECO:0000256" key="11">
    <source>
        <dbReference type="ARBA" id="ARBA00022741"/>
    </source>
</evidence>
<dbReference type="CDD" id="cd14143">
    <property type="entry name" value="STKc_TGFbR1_ACVR1b_ACVR1c"/>
    <property type="match status" value="1"/>
</dbReference>
<dbReference type="Gene3D" id="3.30.200.20">
    <property type="entry name" value="Phosphorylase Kinase, domain 1"/>
    <property type="match status" value="1"/>
</dbReference>
<protein>
    <recommendedName>
        <fullName evidence="5">receptor protein serine/threonine kinase</fullName>
        <ecNumber evidence="5">2.7.11.30</ecNumber>
    </recommendedName>
</protein>
<dbReference type="PANTHER" id="PTHR23255">
    <property type="entry name" value="TRANSFORMING GROWTH FACTOR-BETA RECEPTOR TYPE I AND II"/>
    <property type="match status" value="1"/>
</dbReference>
<evidence type="ECO:0000256" key="17">
    <source>
        <dbReference type="ARBA" id="ARBA00023170"/>
    </source>
</evidence>
<accession>W8B4V7</accession>
<dbReference type="GO" id="GO:0071363">
    <property type="term" value="P:cellular response to growth factor stimulus"/>
    <property type="evidence" value="ECO:0007669"/>
    <property type="project" value="TreeGrafter"/>
</dbReference>
<evidence type="ECO:0000256" key="18">
    <source>
        <dbReference type="PROSITE-ProRule" id="PRU10141"/>
    </source>
</evidence>
<keyword evidence="16 20" id="KW-0472">Membrane</keyword>
<dbReference type="PROSITE" id="PS51256">
    <property type="entry name" value="GS"/>
    <property type="match status" value="1"/>
</dbReference>
<dbReference type="InterPro" id="IPR001245">
    <property type="entry name" value="Ser-Thr/Tyr_kinase_cat_dom"/>
</dbReference>
<evidence type="ECO:0000256" key="14">
    <source>
        <dbReference type="ARBA" id="ARBA00022842"/>
    </source>
</evidence>
<evidence type="ECO:0000256" key="1">
    <source>
        <dbReference type="ARBA" id="ARBA00001936"/>
    </source>
</evidence>
<comment type="subcellular location">
    <subcellularLocation>
        <location evidence="3">Membrane</location>
        <topology evidence="3">Single-pass type I membrane protein</topology>
    </subcellularLocation>
</comment>
<feature type="domain" description="GS" evidence="23">
    <location>
        <begin position="155"/>
        <end position="184"/>
    </location>
</feature>
<dbReference type="GO" id="GO:0043235">
    <property type="term" value="C:receptor complex"/>
    <property type="evidence" value="ECO:0007669"/>
    <property type="project" value="TreeGrafter"/>
</dbReference>
<feature type="domain" description="Protein kinase" evidence="22">
    <location>
        <begin position="185"/>
        <end position="477"/>
    </location>
</feature>
<evidence type="ECO:0000256" key="10">
    <source>
        <dbReference type="ARBA" id="ARBA00022729"/>
    </source>
</evidence>
<dbReference type="PANTHER" id="PTHR23255:SF71">
    <property type="entry name" value="RECEPTOR PROTEIN SERINE_THREONINE KINASE"/>
    <property type="match status" value="1"/>
</dbReference>
<dbReference type="EMBL" id="GAMC01018224">
    <property type="protein sequence ID" value="JAB88331.1"/>
    <property type="molecule type" value="mRNA"/>
</dbReference>
<dbReference type="GO" id="GO:0006950">
    <property type="term" value="P:response to stress"/>
    <property type="evidence" value="ECO:0007669"/>
    <property type="project" value="UniProtKB-ARBA"/>
</dbReference>
<keyword evidence="9" id="KW-0479">Metal-binding</keyword>
<dbReference type="FunFam" id="3.30.200.20:FF:000023">
    <property type="entry name" value="Receptor protein serine/threonine kinase"/>
    <property type="match status" value="1"/>
</dbReference>
<evidence type="ECO:0000256" key="3">
    <source>
        <dbReference type="ARBA" id="ARBA00004479"/>
    </source>
</evidence>
<evidence type="ECO:0000256" key="7">
    <source>
        <dbReference type="ARBA" id="ARBA00022679"/>
    </source>
</evidence>
<keyword evidence="7" id="KW-0808">Transferase</keyword>
<keyword evidence="12" id="KW-0418">Kinase</keyword>
<dbReference type="EC" id="2.7.11.30" evidence="5"/>
<comment type="similarity">
    <text evidence="4">Belongs to the protein kinase superfamily. TKL Ser/Thr protein kinase family. TGFB receptor subfamily.</text>
</comment>
<dbReference type="InterPro" id="IPR011009">
    <property type="entry name" value="Kinase-like_dom_sf"/>
</dbReference>
<feature type="chain" id="PRO_5004906064" description="receptor protein serine/threonine kinase" evidence="21">
    <location>
        <begin position="19"/>
        <end position="483"/>
    </location>
</feature>
<dbReference type="PROSITE" id="PS00107">
    <property type="entry name" value="PROTEIN_KINASE_ATP"/>
    <property type="match status" value="1"/>
</dbReference>
<dbReference type="GO" id="GO:0004675">
    <property type="term" value="F:transmembrane receptor protein serine/threonine kinase activity"/>
    <property type="evidence" value="ECO:0007669"/>
    <property type="project" value="UniProtKB-EC"/>
</dbReference>
<dbReference type="InterPro" id="IPR017441">
    <property type="entry name" value="Protein_kinase_ATP_BS"/>
</dbReference>
<dbReference type="Gene3D" id="1.10.510.10">
    <property type="entry name" value="Transferase(Phosphotransferase) domain 1"/>
    <property type="match status" value="1"/>
</dbReference>
<feature type="signal peptide" evidence="21">
    <location>
        <begin position="1"/>
        <end position="18"/>
    </location>
</feature>
<evidence type="ECO:0000256" key="6">
    <source>
        <dbReference type="ARBA" id="ARBA00022527"/>
    </source>
</evidence>
<evidence type="ECO:0000256" key="9">
    <source>
        <dbReference type="ARBA" id="ARBA00022723"/>
    </source>
</evidence>
<evidence type="ECO:0000256" key="20">
    <source>
        <dbReference type="SAM" id="Phobius"/>
    </source>
</evidence>
<dbReference type="OrthoDB" id="69842at2759"/>
<gene>
    <name evidence="24" type="primary">TGFR1</name>
</gene>
<dbReference type="SUPFAM" id="SSF56112">
    <property type="entry name" value="Protein kinase-like (PK-like)"/>
    <property type="match status" value="1"/>
</dbReference>
<dbReference type="Pfam" id="PF07714">
    <property type="entry name" value="PK_Tyr_Ser-Thr"/>
    <property type="match status" value="1"/>
</dbReference>
<dbReference type="Pfam" id="PF08515">
    <property type="entry name" value="TGF_beta_GS"/>
    <property type="match status" value="1"/>
</dbReference>
<comment type="cofactor">
    <cofactor evidence="1">
        <name>Mn(2+)</name>
        <dbReference type="ChEBI" id="CHEBI:29035"/>
    </cofactor>
</comment>
<feature type="transmembrane region" description="Helical" evidence="20">
    <location>
        <begin position="104"/>
        <end position="129"/>
    </location>
</feature>
<evidence type="ECO:0000256" key="12">
    <source>
        <dbReference type="ARBA" id="ARBA00022777"/>
    </source>
</evidence>
<comment type="cofactor">
    <cofactor evidence="2">
        <name>Mg(2+)</name>
        <dbReference type="ChEBI" id="CHEBI:18420"/>
    </cofactor>
</comment>
<dbReference type="AlphaFoldDB" id="W8B4V7"/>
<sequence length="483" mass="54726">MPHAHIATFHATVAFATTLQLPTQLLPTLLLPIQSPPGKTYYTNRFRCLGSENNIPPNDPAWCHEAAPTYAMQCCENDFCNTERNFKSVLPPPEEFLPEEPLNAWVLVVIIFGATLFICLSVLLSYCFWQRRKRNSHGRTFPPDDSVCDPILNGNTIQDIIEMTTSGSGSAGLPLLVQRSIARQIQLCHAIGKGRFGEVWRGRWRGENVAVKIFSSREECSWFREAEIYQTVMLRHENILGFIAADNKDNGTWTQLWLVTDYHENGSLFDYLTTHTVDTKTMLNMALSIATGLAHLHMDIVGTRGKPAIAHRDLKSKNILVKTNLSCAIGDLGLAVRHVEKNDSVDIPSTHRVGTKRYMAPEVLDESMNAQHFDSYKRADVYAFGLILWEIARRCNIGMIYDEYQLPYFDVVQPDPSIEEMKKVVCIDKSRPIIPNRWHASDVLHGMAKVMKECWYPNPVARLTALRIKKTLANITVEDKVKN</sequence>
<evidence type="ECO:0000256" key="2">
    <source>
        <dbReference type="ARBA" id="ARBA00001946"/>
    </source>
</evidence>
<keyword evidence="11 18" id="KW-0547">Nucleotide-binding</keyword>
<keyword evidence="10 21" id="KW-0732">Signal</keyword>
<keyword evidence="14" id="KW-0460">Magnesium</keyword>
<dbReference type="InterPro" id="IPR045860">
    <property type="entry name" value="Snake_toxin-like_sf"/>
</dbReference>
<keyword evidence="8 20" id="KW-0812">Transmembrane</keyword>
<name>W8B4V7_CERCA</name>
<reference evidence="24" key="1">
    <citation type="submission" date="2013-07" db="EMBL/GenBank/DDBJ databases">
        <authorList>
            <person name="Geib S."/>
        </authorList>
    </citation>
    <scope>NUCLEOTIDE SEQUENCE</scope>
</reference>
<dbReference type="PROSITE" id="PS50011">
    <property type="entry name" value="PROTEIN_KINASE_DOM"/>
    <property type="match status" value="1"/>
</dbReference>
<keyword evidence="13 18" id="KW-0067">ATP-binding</keyword>
<keyword evidence="15 20" id="KW-1133">Transmembrane helix</keyword>